<feature type="region of interest" description="Disordered" evidence="1">
    <location>
        <begin position="98"/>
        <end position="130"/>
    </location>
</feature>
<reference evidence="2 3" key="1">
    <citation type="journal article" date="2024" name="J Genomics">
        <title>Draft genome sequencing and assembly of Favolaschia claudopus CIRM-BRFM 2984 isolated from oak limbs.</title>
        <authorList>
            <person name="Navarro D."/>
            <person name="Drula E."/>
            <person name="Chaduli D."/>
            <person name="Cazenave R."/>
            <person name="Ahrendt S."/>
            <person name="Wang J."/>
            <person name="Lipzen A."/>
            <person name="Daum C."/>
            <person name="Barry K."/>
            <person name="Grigoriev I.V."/>
            <person name="Favel A."/>
            <person name="Rosso M.N."/>
            <person name="Martin F."/>
        </authorList>
    </citation>
    <scope>NUCLEOTIDE SEQUENCE [LARGE SCALE GENOMIC DNA]</scope>
    <source>
        <strain evidence="2 3">CIRM-BRFM 2984</strain>
    </source>
</reference>
<protein>
    <submittedName>
        <fullName evidence="2">Uncharacterized protein</fullName>
    </submittedName>
</protein>
<dbReference type="AlphaFoldDB" id="A0AAV9ZCW1"/>
<evidence type="ECO:0000313" key="2">
    <source>
        <dbReference type="EMBL" id="KAK6977655.1"/>
    </source>
</evidence>
<feature type="region of interest" description="Disordered" evidence="1">
    <location>
        <begin position="206"/>
        <end position="225"/>
    </location>
</feature>
<name>A0AAV9ZCW1_9AGAR</name>
<dbReference type="EMBL" id="JAWWNJ010000166">
    <property type="protein sequence ID" value="KAK6977655.1"/>
    <property type="molecule type" value="Genomic_DNA"/>
</dbReference>
<feature type="region of interest" description="Disordered" evidence="1">
    <location>
        <begin position="245"/>
        <end position="268"/>
    </location>
</feature>
<evidence type="ECO:0000256" key="1">
    <source>
        <dbReference type="SAM" id="MobiDB-lite"/>
    </source>
</evidence>
<keyword evidence="3" id="KW-1185">Reference proteome</keyword>
<feature type="region of interest" description="Disordered" evidence="1">
    <location>
        <begin position="17"/>
        <end position="41"/>
    </location>
</feature>
<accession>A0AAV9ZCW1</accession>
<dbReference type="Proteomes" id="UP001362999">
    <property type="component" value="Unassembled WGS sequence"/>
</dbReference>
<proteinExistence type="predicted"/>
<feature type="compositionally biased region" description="Basic and acidic residues" evidence="1">
    <location>
        <begin position="29"/>
        <end position="41"/>
    </location>
</feature>
<feature type="compositionally biased region" description="Basic and acidic residues" evidence="1">
    <location>
        <begin position="110"/>
        <end position="130"/>
    </location>
</feature>
<comment type="caution">
    <text evidence="2">The sequence shown here is derived from an EMBL/GenBank/DDBJ whole genome shotgun (WGS) entry which is preliminary data.</text>
</comment>
<evidence type="ECO:0000313" key="3">
    <source>
        <dbReference type="Proteomes" id="UP001362999"/>
    </source>
</evidence>
<sequence>MSGRRASRIIGFRIPLKAPKPQSDLPSDSDLKKPIPEESCHDDVLRATTQTEQFRAILDRMLAEEAELRVAITEARFRGLPGIDLCSYDKIREQDNVQKLPLQRDLPASEESKGQDSDDLQFREPGDNRHSVCSQWSYVSPNTSSEIPVEPHLSSFSLDRITIESIHGSELDEVQLRRISTELAQHSSYSLVETRSISFYRSENGTRSSYSLVEPEDQETDVPRGSSLALPFTVNYLSIGSIRGGTGGGGGQGGRDGGDGGLGAGPQLPISRVETMNIQVTGTLCLHSEAVHAVHSSEAID</sequence>
<organism evidence="2 3">
    <name type="scientific">Favolaschia claudopus</name>
    <dbReference type="NCBI Taxonomy" id="2862362"/>
    <lineage>
        <taxon>Eukaryota</taxon>
        <taxon>Fungi</taxon>
        <taxon>Dikarya</taxon>
        <taxon>Basidiomycota</taxon>
        <taxon>Agaricomycotina</taxon>
        <taxon>Agaricomycetes</taxon>
        <taxon>Agaricomycetidae</taxon>
        <taxon>Agaricales</taxon>
        <taxon>Marasmiineae</taxon>
        <taxon>Mycenaceae</taxon>
        <taxon>Favolaschia</taxon>
    </lineage>
</organism>
<gene>
    <name evidence="2" type="ORF">R3P38DRAFT_514084</name>
</gene>
<feature type="compositionally biased region" description="Gly residues" evidence="1">
    <location>
        <begin position="245"/>
        <end position="264"/>
    </location>
</feature>